<evidence type="ECO:0000313" key="3">
    <source>
        <dbReference type="Proteomes" id="UP000762676"/>
    </source>
</evidence>
<gene>
    <name evidence="2" type="ORF">ElyMa_001281800</name>
</gene>
<keyword evidence="3" id="KW-1185">Reference proteome</keyword>
<feature type="region of interest" description="Disordered" evidence="1">
    <location>
        <begin position="116"/>
        <end position="139"/>
    </location>
</feature>
<comment type="caution">
    <text evidence="2">The sequence shown here is derived from an EMBL/GenBank/DDBJ whole genome shotgun (WGS) entry which is preliminary data.</text>
</comment>
<dbReference type="EMBL" id="BMAT01002537">
    <property type="protein sequence ID" value="GFS08753.1"/>
    <property type="molecule type" value="Genomic_DNA"/>
</dbReference>
<accession>A0AAV4IHW2</accession>
<sequence length="170" mass="18711">MIFGVVSSFLPAWATQRIIIEGDRNRKERNEDDTTTTTMTVAIIMNIKIKTEQQAQLLSCNADAKVVHVLQVPSADDRGTTLRPVCRHIKRFPPQLRSLDIAVTVGFQSRTPLAASGTHDTLDPIHQANPTLNPLNGRGRHTPSGVRFTRYCNVFVPVLSIGSAIPFTAP</sequence>
<dbReference type="Proteomes" id="UP000762676">
    <property type="component" value="Unassembled WGS sequence"/>
</dbReference>
<reference evidence="2 3" key="1">
    <citation type="journal article" date="2021" name="Elife">
        <title>Chloroplast acquisition without the gene transfer in kleptoplastic sea slugs, Plakobranchus ocellatus.</title>
        <authorList>
            <person name="Maeda T."/>
            <person name="Takahashi S."/>
            <person name="Yoshida T."/>
            <person name="Shimamura S."/>
            <person name="Takaki Y."/>
            <person name="Nagai Y."/>
            <person name="Toyoda A."/>
            <person name="Suzuki Y."/>
            <person name="Arimoto A."/>
            <person name="Ishii H."/>
            <person name="Satoh N."/>
            <person name="Nishiyama T."/>
            <person name="Hasebe M."/>
            <person name="Maruyama T."/>
            <person name="Minagawa J."/>
            <person name="Obokata J."/>
            <person name="Shigenobu S."/>
        </authorList>
    </citation>
    <scope>NUCLEOTIDE SEQUENCE [LARGE SCALE GENOMIC DNA]</scope>
</reference>
<protein>
    <recommendedName>
        <fullName evidence="4">Secreted protein</fullName>
    </recommendedName>
</protein>
<dbReference type="AlphaFoldDB" id="A0AAV4IHW2"/>
<evidence type="ECO:0000313" key="2">
    <source>
        <dbReference type="EMBL" id="GFS08753.1"/>
    </source>
</evidence>
<name>A0AAV4IHW2_9GAST</name>
<proteinExistence type="predicted"/>
<organism evidence="2 3">
    <name type="scientific">Elysia marginata</name>
    <dbReference type="NCBI Taxonomy" id="1093978"/>
    <lineage>
        <taxon>Eukaryota</taxon>
        <taxon>Metazoa</taxon>
        <taxon>Spiralia</taxon>
        <taxon>Lophotrochozoa</taxon>
        <taxon>Mollusca</taxon>
        <taxon>Gastropoda</taxon>
        <taxon>Heterobranchia</taxon>
        <taxon>Euthyneura</taxon>
        <taxon>Panpulmonata</taxon>
        <taxon>Sacoglossa</taxon>
        <taxon>Placobranchoidea</taxon>
        <taxon>Plakobranchidae</taxon>
        <taxon>Elysia</taxon>
    </lineage>
</organism>
<evidence type="ECO:0008006" key="4">
    <source>
        <dbReference type="Google" id="ProtNLM"/>
    </source>
</evidence>
<evidence type="ECO:0000256" key="1">
    <source>
        <dbReference type="SAM" id="MobiDB-lite"/>
    </source>
</evidence>